<dbReference type="InterPro" id="IPR034660">
    <property type="entry name" value="DinB/YfiT-like"/>
</dbReference>
<dbReference type="SUPFAM" id="SSF109854">
    <property type="entry name" value="DinB/YfiT-like putative metalloenzymes"/>
    <property type="match status" value="1"/>
</dbReference>
<feature type="compositionally biased region" description="Acidic residues" evidence="1">
    <location>
        <begin position="120"/>
        <end position="132"/>
    </location>
</feature>
<protein>
    <recommendedName>
        <fullName evidence="2">VOC domain-containing protein</fullName>
    </recommendedName>
</protein>
<dbReference type="InterPro" id="IPR037523">
    <property type="entry name" value="VOC_core"/>
</dbReference>
<proteinExistence type="predicted"/>
<dbReference type="Gene3D" id="3.10.180.10">
    <property type="entry name" value="2,3-Dihydroxybiphenyl 1,2-Dioxygenase, domain 1"/>
    <property type="match status" value="1"/>
</dbReference>
<dbReference type="Gene3D" id="1.20.120.450">
    <property type="entry name" value="dinb family like domain"/>
    <property type="match status" value="1"/>
</dbReference>
<comment type="caution">
    <text evidence="3">The sequence shown here is derived from an EMBL/GenBank/DDBJ whole genome shotgun (WGS) entry which is preliminary data.</text>
</comment>
<evidence type="ECO:0000259" key="2">
    <source>
        <dbReference type="PROSITE" id="PS51819"/>
    </source>
</evidence>
<name>A0A8J2VFC8_9BACL</name>
<feature type="compositionally biased region" description="Basic and acidic residues" evidence="1">
    <location>
        <begin position="110"/>
        <end position="119"/>
    </location>
</feature>
<dbReference type="Pfam" id="PF12867">
    <property type="entry name" value="DinB_2"/>
    <property type="match status" value="1"/>
</dbReference>
<accession>A0A8J2VFC8</accession>
<dbReference type="Proteomes" id="UP000625210">
    <property type="component" value="Unassembled WGS sequence"/>
</dbReference>
<dbReference type="Pfam" id="PF00903">
    <property type="entry name" value="Glyoxalase"/>
    <property type="match status" value="1"/>
</dbReference>
<dbReference type="InterPro" id="IPR004360">
    <property type="entry name" value="Glyas_Fos-R_dOase_dom"/>
</dbReference>
<evidence type="ECO:0000256" key="1">
    <source>
        <dbReference type="SAM" id="MobiDB-lite"/>
    </source>
</evidence>
<evidence type="ECO:0000313" key="4">
    <source>
        <dbReference type="Proteomes" id="UP000625210"/>
    </source>
</evidence>
<dbReference type="PROSITE" id="PS51819">
    <property type="entry name" value="VOC"/>
    <property type="match status" value="1"/>
</dbReference>
<dbReference type="AlphaFoldDB" id="A0A8J2VFC8"/>
<dbReference type="EMBL" id="BMHQ01000002">
    <property type="protein sequence ID" value="GGE07469.1"/>
    <property type="molecule type" value="Genomic_DNA"/>
</dbReference>
<sequence length="364" mass="40892">MSEIQPLLVLRVTDLEASVSFYRDKLGFSVEWLDEEMQAARLVAPGGADILLTSDPDLDIASLFRAEKGAESAPEADPVPEKLTLTKGADEEAWESSVSDEIPDALEEAVKGEQDRQAEGLDEADPGPEDEVPAGRAETSEPEELPFPIVELTKEDRIECEGENLLVFQERLAALGVHDMLLEETPGIEQTLLVPDPDGYTVAFRESLRMSDEDVIALYRKGPDLLDGAIMGLREDDLNLLVEEDEWTIRQTVLHMVDFDLEMTQRIKWALAEPGREYKLPLFDPDDWAETLDYANRPIQAEVATFRLIRDHVLTICEHLPDALDRSLVSEQGTVEVRTMMQVVAETAREHIQNILRTRRVYGL</sequence>
<dbReference type="InterPro" id="IPR029068">
    <property type="entry name" value="Glyas_Bleomycin-R_OHBP_Dase"/>
</dbReference>
<organism evidence="3 4">
    <name type="scientific">Marinithermofilum abyssi</name>
    <dbReference type="NCBI Taxonomy" id="1571185"/>
    <lineage>
        <taxon>Bacteria</taxon>
        <taxon>Bacillati</taxon>
        <taxon>Bacillota</taxon>
        <taxon>Bacilli</taxon>
        <taxon>Bacillales</taxon>
        <taxon>Thermoactinomycetaceae</taxon>
        <taxon>Marinithermofilum</taxon>
    </lineage>
</organism>
<feature type="domain" description="VOC" evidence="2">
    <location>
        <begin position="3"/>
        <end position="152"/>
    </location>
</feature>
<keyword evidence="4" id="KW-1185">Reference proteome</keyword>
<dbReference type="InterPro" id="IPR024775">
    <property type="entry name" value="DinB-like"/>
</dbReference>
<reference evidence="3" key="2">
    <citation type="submission" date="2020-09" db="EMBL/GenBank/DDBJ databases">
        <authorList>
            <person name="Sun Q."/>
            <person name="Zhou Y."/>
        </authorList>
    </citation>
    <scope>NUCLEOTIDE SEQUENCE</scope>
    <source>
        <strain evidence="3">CGMCC 1.15179</strain>
    </source>
</reference>
<dbReference type="SUPFAM" id="SSF54593">
    <property type="entry name" value="Glyoxalase/Bleomycin resistance protein/Dihydroxybiphenyl dioxygenase"/>
    <property type="match status" value="1"/>
</dbReference>
<gene>
    <name evidence="3" type="ORF">GCM10011571_05940</name>
</gene>
<feature type="region of interest" description="Disordered" evidence="1">
    <location>
        <begin position="110"/>
        <end position="143"/>
    </location>
</feature>
<evidence type="ECO:0000313" key="3">
    <source>
        <dbReference type="EMBL" id="GGE07469.1"/>
    </source>
</evidence>
<dbReference type="RefSeq" id="WP_188646426.1">
    <property type="nucleotide sequence ID" value="NZ_BMHQ01000002.1"/>
</dbReference>
<reference evidence="3" key="1">
    <citation type="journal article" date="2014" name="Int. J. Syst. Evol. Microbiol.">
        <title>Complete genome sequence of Corynebacterium casei LMG S-19264T (=DSM 44701T), isolated from a smear-ripened cheese.</title>
        <authorList>
            <consortium name="US DOE Joint Genome Institute (JGI-PGF)"/>
            <person name="Walter F."/>
            <person name="Albersmeier A."/>
            <person name="Kalinowski J."/>
            <person name="Ruckert C."/>
        </authorList>
    </citation>
    <scope>NUCLEOTIDE SEQUENCE</scope>
    <source>
        <strain evidence="3">CGMCC 1.15179</strain>
    </source>
</reference>